<dbReference type="Proteomes" id="UP000190339">
    <property type="component" value="Unassembled WGS sequence"/>
</dbReference>
<evidence type="ECO:0000256" key="1">
    <source>
        <dbReference type="ARBA" id="ARBA00022630"/>
    </source>
</evidence>
<dbReference type="EMBL" id="FUYL01000008">
    <property type="protein sequence ID" value="SKB64919.1"/>
    <property type="molecule type" value="Genomic_DNA"/>
</dbReference>
<evidence type="ECO:0000259" key="3">
    <source>
        <dbReference type="Pfam" id="PF00724"/>
    </source>
</evidence>
<keyword evidence="1" id="KW-0285">Flavoprotein</keyword>
<protein>
    <submittedName>
        <fullName evidence="4">2,4-dienoyl-CoA reductase</fullName>
    </submittedName>
</protein>
<evidence type="ECO:0000256" key="2">
    <source>
        <dbReference type="ARBA" id="ARBA00023002"/>
    </source>
</evidence>
<sequence>MNVLQEEMILPNGVLLSNRIAKSAMSENLSNKHHEPTPVLINAYKVWSKSGAGLLITGNIMIDSNAIGEPRNVVVENRKNIETLKEWAESVKGTNTQLWAQINHPGRQAMEQINSSLKAPSAVPLKTGGRKNATKKVPQLLNENEILEIIEAFAHTAIILKEAGFSGVQIHGAHGYLVSQFLSPYTNSREDKWGGTLENRSRFVVEVYRKIRERVGSDFPIGIKLNSTDFQKGGFSEEESMEVVKILSKEGIDLIEISGGTYEAPAMMGKRKESTIKREAYFIDYIEKVRKITTTPLMLTGGFRTVSVMRDAVASNQLDIIGIARPFAVFPNIANEICNESRLNFITNIKKTGVKAIDSAMNIIWYEAQIKRIGQGKKPNPNLSGWSVFLNYAWLILEQKLMPKTKKPVKNKA</sequence>
<dbReference type="OrthoDB" id="9772736at2"/>
<reference evidence="5" key="1">
    <citation type="submission" date="2017-02" db="EMBL/GenBank/DDBJ databases">
        <authorList>
            <person name="Varghese N."/>
            <person name="Submissions S."/>
        </authorList>
    </citation>
    <scope>NUCLEOTIDE SEQUENCE [LARGE SCALE GENOMIC DNA]</scope>
    <source>
        <strain evidence="5">DSM 23546</strain>
    </source>
</reference>
<dbReference type="SUPFAM" id="SSF51395">
    <property type="entry name" value="FMN-linked oxidoreductases"/>
    <property type="match status" value="1"/>
</dbReference>
<dbReference type="STRING" id="561365.SAMN05660866_02567"/>
<dbReference type="InterPro" id="IPR001155">
    <property type="entry name" value="OxRdtase_FMN_N"/>
</dbReference>
<dbReference type="GO" id="GO:0016491">
    <property type="term" value="F:oxidoreductase activity"/>
    <property type="evidence" value="ECO:0007669"/>
    <property type="project" value="UniProtKB-KW"/>
</dbReference>
<keyword evidence="5" id="KW-1185">Reference proteome</keyword>
<organism evidence="4 5">
    <name type="scientific">Maribacter arcticus</name>
    <dbReference type="NCBI Taxonomy" id="561365"/>
    <lineage>
        <taxon>Bacteria</taxon>
        <taxon>Pseudomonadati</taxon>
        <taxon>Bacteroidota</taxon>
        <taxon>Flavobacteriia</taxon>
        <taxon>Flavobacteriales</taxon>
        <taxon>Flavobacteriaceae</taxon>
        <taxon>Maribacter</taxon>
    </lineage>
</organism>
<dbReference type="Gene3D" id="3.20.20.70">
    <property type="entry name" value="Aldolase class I"/>
    <property type="match status" value="1"/>
</dbReference>
<dbReference type="AlphaFoldDB" id="A0A1T5CZT8"/>
<feature type="domain" description="NADH:flavin oxidoreductase/NADH oxidase N-terminal" evidence="3">
    <location>
        <begin position="14"/>
        <end position="338"/>
    </location>
</feature>
<dbReference type="GO" id="GO:0010181">
    <property type="term" value="F:FMN binding"/>
    <property type="evidence" value="ECO:0007669"/>
    <property type="project" value="InterPro"/>
</dbReference>
<dbReference type="InterPro" id="IPR013785">
    <property type="entry name" value="Aldolase_TIM"/>
</dbReference>
<accession>A0A1T5CZT8</accession>
<gene>
    <name evidence="4" type="ORF">SAMN05660866_02567</name>
</gene>
<keyword evidence="2" id="KW-0560">Oxidoreductase</keyword>
<dbReference type="PANTHER" id="PTHR43656">
    <property type="entry name" value="BINDING OXIDOREDUCTASE, PUTATIVE (AFU_ORTHOLOGUE AFUA_2G08260)-RELATED"/>
    <property type="match status" value="1"/>
</dbReference>
<dbReference type="Pfam" id="PF00724">
    <property type="entry name" value="Oxidored_FMN"/>
    <property type="match status" value="1"/>
</dbReference>
<dbReference type="CDD" id="cd04733">
    <property type="entry name" value="OYE_like_2_FMN"/>
    <property type="match status" value="1"/>
</dbReference>
<evidence type="ECO:0000313" key="4">
    <source>
        <dbReference type="EMBL" id="SKB64919.1"/>
    </source>
</evidence>
<dbReference type="PANTHER" id="PTHR43656:SF2">
    <property type="entry name" value="BINDING OXIDOREDUCTASE, PUTATIVE (AFU_ORTHOLOGUE AFUA_2G08260)-RELATED"/>
    <property type="match status" value="1"/>
</dbReference>
<name>A0A1T5CZT8_9FLAO</name>
<dbReference type="InterPro" id="IPR051799">
    <property type="entry name" value="NADH_flavin_oxidoreductase"/>
</dbReference>
<evidence type="ECO:0000313" key="5">
    <source>
        <dbReference type="Proteomes" id="UP000190339"/>
    </source>
</evidence>
<proteinExistence type="predicted"/>
<dbReference type="RefSeq" id="WP_079513015.1">
    <property type="nucleotide sequence ID" value="NZ_FUYL01000008.1"/>
</dbReference>